<evidence type="ECO:0008006" key="4">
    <source>
        <dbReference type="Google" id="ProtNLM"/>
    </source>
</evidence>
<proteinExistence type="predicted"/>
<name>A0A2N9H196_FAGSY</name>
<accession>A0A2N9H196</accession>
<reference evidence="3" key="1">
    <citation type="submission" date="2018-02" db="EMBL/GenBank/DDBJ databases">
        <authorList>
            <person name="Cohen D.B."/>
            <person name="Kent A.D."/>
        </authorList>
    </citation>
    <scope>NUCLEOTIDE SEQUENCE</scope>
</reference>
<organism evidence="3">
    <name type="scientific">Fagus sylvatica</name>
    <name type="common">Beechnut</name>
    <dbReference type="NCBI Taxonomy" id="28930"/>
    <lineage>
        <taxon>Eukaryota</taxon>
        <taxon>Viridiplantae</taxon>
        <taxon>Streptophyta</taxon>
        <taxon>Embryophyta</taxon>
        <taxon>Tracheophyta</taxon>
        <taxon>Spermatophyta</taxon>
        <taxon>Magnoliopsida</taxon>
        <taxon>eudicotyledons</taxon>
        <taxon>Gunneridae</taxon>
        <taxon>Pentapetalae</taxon>
        <taxon>rosids</taxon>
        <taxon>fabids</taxon>
        <taxon>Fagales</taxon>
        <taxon>Fagaceae</taxon>
        <taxon>Fagus</taxon>
    </lineage>
</organism>
<dbReference type="AlphaFoldDB" id="A0A2N9H196"/>
<dbReference type="InterPro" id="IPR026960">
    <property type="entry name" value="RVT-Znf"/>
</dbReference>
<evidence type="ECO:0000313" key="3">
    <source>
        <dbReference type="EMBL" id="SPD05344.1"/>
    </source>
</evidence>
<evidence type="ECO:0000259" key="1">
    <source>
        <dbReference type="Pfam" id="PF13966"/>
    </source>
</evidence>
<dbReference type="Pfam" id="PF13966">
    <property type="entry name" value="zf-RVT"/>
    <property type="match status" value="1"/>
</dbReference>
<feature type="domain" description="Reverse transcriptase zinc-binding" evidence="1">
    <location>
        <begin position="141"/>
        <end position="225"/>
    </location>
</feature>
<dbReference type="EMBL" id="OIVN01002648">
    <property type="protein sequence ID" value="SPD05344.1"/>
    <property type="molecule type" value="Genomic_DNA"/>
</dbReference>
<dbReference type="PANTHER" id="PTHR36617">
    <property type="entry name" value="PROTEIN, PUTATIVE-RELATED"/>
    <property type="match status" value="1"/>
</dbReference>
<feature type="domain" description="Ska2 N-terminal" evidence="2">
    <location>
        <begin position="348"/>
        <end position="384"/>
    </location>
</feature>
<gene>
    <name evidence="3" type="ORF">FSB_LOCUS33226</name>
</gene>
<sequence>MGEAKYGSLQGGWSSGEVAGPNGVSLWKNIRKEWTTVSSFLSFEIGDGSMVSFWTDRWCGTTSLKEAYPDLFRISRNKEALVKEHLQYHNEVVSWTLDFIRPIQDWEEEFISSFLDLLYSSPVKGYGLDKVCWCGSQTKLFQVKSFYRRLLPQNAVVGPWKNIWKPKVPTRVAFFVWTAALNRILTTNNLRRRRVIIMDWCCMCKNSGESPAHLMLHCSIAWELWNFILCIFGIQWVMPRDISDLLAFWWAGRGRSKIKEVNGIILDMYPEIFYQYPQHDYHLTADKTLVKANYQDIAFWGFVLWNQKSLTYIWFAGLFSTSFSLSQSRSDPQPLKDLPRTGHNIEQHQATDGLVTLLMKANHDLTVVQHRLEKEFQQVYPDNDLIDKALDHSWWEQNFCCSRCKHLWASPSFSDSDDPAFANFNQIVDEWEAQVRSRTGNWMQTKKKTTLVLPGVTFLHIKEYGHSNHCLLWPFSNSSLVPSG</sequence>
<dbReference type="Pfam" id="PF16740">
    <property type="entry name" value="SKA2"/>
    <property type="match status" value="1"/>
</dbReference>
<dbReference type="InterPro" id="IPR042091">
    <property type="entry name" value="Ska2_N"/>
</dbReference>
<dbReference type="Gene3D" id="6.10.250.1380">
    <property type="match status" value="1"/>
</dbReference>
<protein>
    <recommendedName>
        <fullName evidence="4">Reverse transcriptase zinc-binding domain-containing protein</fullName>
    </recommendedName>
</protein>
<evidence type="ECO:0000259" key="2">
    <source>
        <dbReference type="Pfam" id="PF16740"/>
    </source>
</evidence>
<dbReference type="PANTHER" id="PTHR36617:SF15">
    <property type="entry name" value="REVERSE TRANSCRIPTASE ZINC-BINDING DOMAIN-CONTAINING PROTEIN"/>
    <property type="match status" value="1"/>
</dbReference>